<dbReference type="PROSITE" id="PS51219">
    <property type="entry name" value="DPCK"/>
    <property type="match status" value="1"/>
</dbReference>
<dbReference type="NCBIfam" id="TIGR00152">
    <property type="entry name" value="dephospho-CoA kinase"/>
    <property type="match status" value="1"/>
</dbReference>
<evidence type="ECO:0000256" key="4">
    <source>
        <dbReference type="ARBA" id="ARBA00022741"/>
    </source>
</evidence>
<dbReference type="CDD" id="cd02022">
    <property type="entry name" value="DPCK"/>
    <property type="match status" value="1"/>
</dbReference>
<dbReference type="GO" id="GO:0004140">
    <property type="term" value="F:dephospho-CoA kinase activity"/>
    <property type="evidence" value="ECO:0007669"/>
    <property type="project" value="UniProtKB-UniRule"/>
</dbReference>
<dbReference type="PANTHER" id="PTHR10695">
    <property type="entry name" value="DEPHOSPHO-COA KINASE-RELATED"/>
    <property type="match status" value="1"/>
</dbReference>
<evidence type="ECO:0000256" key="6">
    <source>
        <dbReference type="ARBA" id="ARBA00022840"/>
    </source>
</evidence>
<comment type="catalytic activity">
    <reaction evidence="8">
        <text>3'-dephospho-CoA + ATP = ADP + CoA + H(+)</text>
        <dbReference type="Rhea" id="RHEA:18245"/>
        <dbReference type="ChEBI" id="CHEBI:15378"/>
        <dbReference type="ChEBI" id="CHEBI:30616"/>
        <dbReference type="ChEBI" id="CHEBI:57287"/>
        <dbReference type="ChEBI" id="CHEBI:57328"/>
        <dbReference type="ChEBI" id="CHEBI:456216"/>
        <dbReference type="EC" id="2.7.1.24"/>
    </reaction>
</comment>
<evidence type="ECO:0000313" key="10">
    <source>
        <dbReference type="EMBL" id="SUC08907.1"/>
    </source>
</evidence>
<dbReference type="FunFam" id="3.40.50.300:FF:000518">
    <property type="entry name" value="Dephospho-CoA kinase"/>
    <property type="match status" value="1"/>
</dbReference>
<comment type="subcellular location">
    <subcellularLocation>
        <location evidence="8">Cytoplasm</location>
    </subcellularLocation>
</comment>
<gene>
    <name evidence="8 10" type="primary">coaE</name>
    <name evidence="10" type="ORF">NCTC11621_00314</name>
</gene>
<keyword evidence="5 8" id="KW-0418">Kinase</keyword>
<dbReference type="GO" id="GO:0005737">
    <property type="term" value="C:cytoplasm"/>
    <property type="evidence" value="ECO:0007669"/>
    <property type="project" value="UniProtKB-SubCell"/>
</dbReference>
<dbReference type="HAMAP" id="MF_00376">
    <property type="entry name" value="Dephospho_CoA_kinase"/>
    <property type="match status" value="1"/>
</dbReference>
<evidence type="ECO:0000256" key="1">
    <source>
        <dbReference type="ARBA" id="ARBA00009018"/>
    </source>
</evidence>
<comment type="similarity">
    <text evidence="1 8">Belongs to the CoaE family.</text>
</comment>
<dbReference type="GO" id="GO:0015937">
    <property type="term" value="P:coenzyme A biosynthetic process"/>
    <property type="evidence" value="ECO:0007669"/>
    <property type="project" value="UniProtKB-UniRule"/>
</dbReference>
<keyword evidence="4 8" id="KW-0547">Nucleotide-binding</keyword>
<keyword evidence="2 8" id="KW-0963">Cytoplasm</keyword>
<comment type="function">
    <text evidence="8">Catalyzes the phosphorylation of the 3'-hydroxyl group of dephosphocoenzyme A to form coenzyme A.</text>
</comment>
<dbReference type="GO" id="GO:0005524">
    <property type="term" value="F:ATP binding"/>
    <property type="evidence" value="ECO:0007669"/>
    <property type="project" value="UniProtKB-UniRule"/>
</dbReference>
<dbReference type="RefSeq" id="WP_115322363.1">
    <property type="nucleotide sequence ID" value="NZ_CP085873.1"/>
</dbReference>
<dbReference type="AlphaFoldDB" id="A0A379ESD9"/>
<comment type="pathway">
    <text evidence="8">Cofactor biosynthesis; coenzyme A biosynthesis; CoA from (R)-pantothenate: step 5/5.</text>
</comment>
<name>A0A379ESD9_9PAST</name>
<dbReference type="InterPro" id="IPR001977">
    <property type="entry name" value="Depp_CoAkinase"/>
</dbReference>
<protein>
    <recommendedName>
        <fullName evidence="8 9">Dephospho-CoA kinase</fullName>
        <ecNumber evidence="8 9">2.7.1.24</ecNumber>
    </recommendedName>
    <alternativeName>
        <fullName evidence="8">Dephosphocoenzyme A kinase</fullName>
    </alternativeName>
</protein>
<evidence type="ECO:0000256" key="8">
    <source>
        <dbReference type="HAMAP-Rule" id="MF_00376"/>
    </source>
</evidence>
<dbReference type="InterPro" id="IPR027417">
    <property type="entry name" value="P-loop_NTPase"/>
</dbReference>
<accession>A0A379ESD9</accession>
<feature type="binding site" evidence="8">
    <location>
        <begin position="12"/>
        <end position="17"/>
    </location>
    <ligand>
        <name>ATP</name>
        <dbReference type="ChEBI" id="CHEBI:30616"/>
    </ligand>
</feature>
<dbReference type="UniPathway" id="UPA00241">
    <property type="reaction ID" value="UER00356"/>
</dbReference>
<dbReference type="Pfam" id="PF01121">
    <property type="entry name" value="CoaE"/>
    <property type="match status" value="1"/>
</dbReference>
<keyword evidence="7 8" id="KW-0173">Coenzyme A biosynthesis</keyword>
<evidence type="ECO:0000256" key="9">
    <source>
        <dbReference type="NCBIfam" id="TIGR00152"/>
    </source>
</evidence>
<dbReference type="OrthoDB" id="9812943at2"/>
<evidence type="ECO:0000256" key="5">
    <source>
        <dbReference type="ARBA" id="ARBA00022777"/>
    </source>
</evidence>
<sequence>MTYIVGLTGGIGSGKTTVANLFLELGVPVIDADNVARQVVKKGTLLLAQIVAHFGEQILLDNGELDRAKLRELIFQQPEEKIWLNNLLHPPIREEMLRQLHAQTYPYVLWVVPLLIENHLTRLCQRVLVIDVKLETQLQRATQRDGNQIELIQQIINAQVDRSTRLSFADDVINNDGDLSQTFVTLKQKVLELHHQYLALANAERK</sequence>
<reference evidence="10 11" key="1">
    <citation type="submission" date="2018-06" db="EMBL/GenBank/DDBJ databases">
        <authorList>
            <consortium name="Pathogen Informatics"/>
            <person name="Doyle S."/>
        </authorList>
    </citation>
    <scope>NUCLEOTIDE SEQUENCE [LARGE SCALE GENOMIC DNA]</scope>
    <source>
        <strain evidence="10 11">NCTC11621</strain>
    </source>
</reference>
<dbReference type="EC" id="2.7.1.24" evidence="8 9"/>
<evidence type="ECO:0000313" key="11">
    <source>
        <dbReference type="Proteomes" id="UP000254704"/>
    </source>
</evidence>
<organism evidence="10 11">
    <name type="scientific">Pasteurella canis</name>
    <dbReference type="NCBI Taxonomy" id="753"/>
    <lineage>
        <taxon>Bacteria</taxon>
        <taxon>Pseudomonadati</taxon>
        <taxon>Pseudomonadota</taxon>
        <taxon>Gammaproteobacteria</taxon>
        <taxon>Pasteurellales</taxon>
        <taxon>Pasteurellaceae</taxon>
        <taxon>Pasteurella</taxon>
    </lineage>
</organism>
<dbReference type="SUPFAM" id="SSF52540">
    <property type="entry name" value="P-loop containing nucleoside triphosphate hydrolases"/>
    <property type="match status" value="1"/>
</dbReference>
<dbReference type="EMBL" id="UGTV01000015">
    <property type="protein sequence ID" value="SUC08907.1"/>
    <property type="molecule type" value="Genomic_DNA"/>
</dbReference>
<dbReference type="PANTHER" id="PTHR10695:SF46">
    <property type="entry name" value="BIFUNCTIONAL COENZYME A SYNTHASE-RELATED"/>
    <property type="match status" value="1"/>
</dbReference>
<proteinExistence type="inferred from homology"/>
<dbReference type="Proteomes" id="UP000254704">
    <property type="component" value="Unassembled WGS sequence"/>
</dbReference>
<evidence type="ECO:0000256" key="2">
    <source>
        <dbReference type="ARBA" id="ARBA00022490"/>
    </source>
</evidence>
<dbReference type="Gene3D" id="3.40.50.300">
    <property type="entry name" value="P-loop containing nucleotide triphosphate hydrolases"/>
    <property type="match status" value="1"/>
</dbReference>
<evidence type="ECO:0000256" key="7">
    <source>
        <dbReference type="ARBA" id="ARBA00022993"/>
    </source>
</evidence>
<keyword evidence="3 8" id="KW-0808">Transferase</keyword>
<keyword evidence="6 8" id="KW-0067">ATP-binding</keyword>
<evidence type="ECO:0000256" key="3">
    <source>
        <dbReference type="ARBA" id="ARBA00022679"/>
    </source>
</evidence>